<proteinExistence type="predicted"/>
<reference evidence="2" key="1">
    <citation type="submission" date="2020-01" db="EMBL/GenBank/DDBJ databases">
        <title>Development of genomics and gene disruption for Polysphondylium violaceum indicates a role for the polyketide synthase stlB in stalk morphogenesis.</title>
        <authorList>
            <person name="Narita B."/>
            <person name="Kawabe Y."/>
            <person name="Kin K."/>
            <person name="Saito T."/>
            <person name="Gibbs R."/>
            <person name="Kuspa A."/>
            <person name="Muzny D."/>
            <person name="Queller D."/>
            <person name="Richards S."/>
            <person name="Strassman J."/>
            <person name="Sucgang R."/>
            <person name="Worley K."/>
            <person name="Schaap P."/>
        </authorList>
    </citation>
    <scope>NUCLEOTIDE SEQUENCE</scope>
    <source>
        <strain evidence="2">QSvi11</strain>
    </source>
</reference>
<accession>A0A8J4PQ85</accession>
<organism evidence="2 3">
    <name type="scientific">Polysphondylium violaceum</name>
    <dbReference type="NCBI Taxonomy" id="133409"/>
    <lineage>
        <taxon>Eukaryota</taxon>
        <taxon>Amoebozoa</taxon>
        <taxon>Evosea</taxon>
        <taxon>Eumycetozoa</taxon>
        <taxon>Dictyostelia</taxon>
        <taxon>Dictyosteliales</taxon>
        <taxon>Dictyosteliaceae</taxon>
        <taxon>Polysphondylium</taxon>
    </lineage>
</organism>
<feature type="compositionally biased region" description="Basic residues" evidence="1">
    <location>
        <begin position="502"/>
        <end position="515"/>
    </location>
</feature>
<feature type="region of interest" description="Disordered" evidence="1">
    <location>
        <begin position="439"/>
        <end position="528"/>
    </location>
</feature>
<comment type="caution">
    <text evidence="2">The sequence shown here is derived from an EMBL/GenBank/DDBJ whole genome shotgun (WGS) entry which is preliminary data.</text>
</comment>
<dbReference type="EMBL" id="AJWJ01000356">
    <property type="protein sequence ID" value="KAF2071633.1"/>
    <property type="molecule type" value="Genomic_DNA"/>
</dbReference>
<evidence type="ECO:0000313" key="2">
    <source>
        <dbReference type="EMBL" id="KAF2071633.1"/>
    </source>
</evidence>
<dbReference type="GO" id="GO:0000120">
    <property type="term" value="C:RNA polymerase I transcription regulator complex"/>
    <property type="evidence" value="ECO:0007669"/>
    <property type="project" value="InterPro"/>
</dbReference>
<evidence type="ECO:0000313" key="3">
    <source>
        <dbReference type="Proteomes" id="UP000695562"/>
    </source>
</evidence>
<dbReference type="Proteomes" id="UP000695562">
    <property type="component" value="Unassembled WGS sequence"/>
</dbReference>
<feature type="compositionally biased region" description="Basic and acidic residues" evidence="1">
    <location>
        <begin position="446"/>
        <end position="494"/>
    </location>
</feature>
<keyword evidence="3" id="KW-1185">Reference proteome</keyword>
<dbReference type="GO" id="GO:0006360">
    <property type="term" value="P:transcription by RNA polymerase I"/>
    <property type="evidence" value="ECO:0007669"/>
    <property type="project" value="InterPro"/>
</dbReference>
<dbReference type="Pfam" id="PF14929">
    <property type="entry name" value="TAF1_subA"/>
    <property type="match status" value="1"/>
</dbReference>
<dbReference type="InterPro" id="IPR011990">
    <property type="entry name" value="TPR-like_helical_dom_sf"/>
</dbReference>
<sequence length="528" mass="63135">MIAEEETLLGGQHNQIHHHNNNDREWLNIQKTFITLVLQHRNEEAVTFISDILKTTPIKLYLIPSILNLLLQYDFKLYSSQLKPYLFYTGFFLCNFSNIKEVPHQLLYYLFTNEIYFRNFEEALGRYTGFISNKNEDSYPLLIVYGGLLYFFQWDSKLKEFNKKVSRMKKKEQQETMATIKQCCENAESRLRKAHSLFPQYDVILKPLIQILVHIDKIDECESILSQNVQKYPLNPIGYNLFGSFLMQYRPFKFKSIIACYRHLFTLDPVSNVAFGVLNQIYYLQKQKLADYGLKFKYMLQLYMERLSYLYNDIGLWRMLFFFIKDHCVREHTVLKKYLDNTNNRAKLELFYNRHYQPFTDFQSNTTLMRFKAGTYYYLSSEDALDYINDCLILRQDFQFSLSILQFLQSDCVIKVYNGKEERKLKNFDKLIRTSQKRFGKNNNNIDDKKDNDEKADKKTKMTKSDPIKKEKKENDDKITPTKNNDNDNEKENDNGESLSVGKRKYTPKKKMKNIKRIENFEKKRKVE</sequence>
<dbReference type="SUPFAM" id="SSF48452">
    <property type="entry name" value="TPR-like"/>
    <property type="match status" value="1"/>
</dbReference>
<dbReference type="OrthoDB" id="18128at2759"/>
<dbReference type="AlphaFoldDB" id="A0A8J4PQ85"/>
<protein>
    <submittedName>
        <fullName evidence="2">Uncharacterized protein</fullName>
    </submittedName>
</protein>
<gene>
    <name evidence="2" type="ORF">CYY_007059</name>
</gene>
<dbReference type="InterPro" id="IPR039495">
    <property type="entry name" value="TAF1A"/>
</dbReference>
<evidence type="ECO:0000256" key="1">
    <source>
        <dbReference type="SAM" id="MobiDB-lite"/>
    </source>
</evidence>
<name>A0A8J4PQ85_9MYCE</name>